<dbReference type="Proteomes" id="UP000054770">
    <property type="component" value="Unassembled WGS sequence"/>
</dbReference>
<dbReference type="InterPro" id="IPR021734">
    <property type="entry name" value="DUF3303"/>
</dbReference>
<accession>A0A158KDJ4</accession>
<dbReference type="AlphaFoldDB" id="A0A158KDJ4"/>
<dbReference type="Pfam" id="PF11746">
    <property type="entry name" value="DUF3303"/>
    <property type="match status" value="1"/>
</dbReference>
<evidence type="ECO:0000313" key="2">
    <source>
        <dbReference type="Proteomes" id="UP000054770"/>
    </source>
</evidence>
<dbReference type="EMBL" id="FCON02000080">
    <property type="protein sequence ID" value="SAL78803.1"/>
    <property type="molecule type" value="Genomic_DNA"/>
</dbReference>
<comment type="caution">
    <text evidence="1">The sequence shown here is derived from an EMBL/GenBank/DDBJ whole genome shotgun (WGS) entry which is preliminary data.</text>
</comment>
<proteinExistence type="predicted"/>
<evidence type="ECO:0008006" key="3">
    <source>
        <dbReference type="Google" id="ProtNLM"/>
    </source>
</evidence>
<sequence length="93" mass="10063">MLFMARWTALPEAQQAASELFRKTGGAPPDGITVLGRWHAVGSIDGVAICECASIEPLAEWVLEWAHLMSFDVKPALTDEQLGKLLTAQAAKQ</sequence>
<reference evidence="1" key="1">
    <citation type="submission" date="2016-01" db="EMBL/GenBank/DDBJ databases">
        <authorList>
            <person name="Peeters C."/>
        </authorList>
    </citation>
    <scope>NUCLEOTIDE SEQUENCE [LARGE SCALE GENOMIC DNA]</scope>
    <source>
        <strain evidence="1">LMG 22940</strain>
    </source>
</reference>
<gene>
    <name evidence="1" type="ORF">AWB68_05501</name>
</gene>
<protein>
    <recommendedName>
        <fullName evidence="3">DUF3303 domain-containing protein</fullName>
    </recommendedName>
</protein>
<evidence type="ECO:0000313" key="1">
    <source>
        <dbReference type="EMBL" id="SAL78803.1"/>
    </source>
</evidence>
<name>A0A158KDJ4_9BURK</name>
<dbReference type="RefSeq" id="WP_087647542.1">
    <property type="nucleotide sequence ID" value="NZ_FCON02000080.1"/>
</dbReference>
<organism evidence="1 2">
    <name type="scientific">Caballeronia choica</name>
    <dbReference type="NCBI Taxonomy" id="326476"/>
    <lineage>
        <taxon>Bacteria</taxon>
        <taxon>Pseudomonadati</taxon>
        <taxon>Pseudomonadota</taxon>
        <taxon>Betaproteobacteria</taxon>
        <taxon>Burkholderiales</taxon>
        <taxon>Burkholderiaceae</taxon>
        <taxon>Caballeronia</taxon>
    </lineage>
</organism>
<keyword evidence="2" id="KW-1185">Reference proteome</keyword>
<dbReference type="OrthoDB" id="9801877at2"/>